<name>A0A7T1AM76_ATRLM</name>
<feature type="compositionally biased region" description="Pro residues" evidence="5">
    <location>
        <begin position="218"/>
        <end position="246"/>
    </location>
</feature>
<keyword evidence="3" id="KW-0732">Signal</keyword>
<feature type="domain" description="PKD" evidence="6">
    <location>
        <begin position="166"/>
        <end position="219"/>
    </location>
</feature>
<evidence type="ECO:0000313" key="8">
    <source>
        <dbReference type="Proteomes" id="UP000594463"/>
    </source>
</evidence>
<dbReference type="SUPFAM" id="SSF49299">
    <property type="entry name" value="PKD domain"/>
    <property type="match status" value="3"/>
</dbReference>
<evidence type="ECO:0000256" key="1">
    <source>
        <dbReference type="ARBA" id="ARBA00004613"/>
    </source>
</evidence>
<proteinExistence type="predicted"/>
<sequence length="2323" mass="258306">MVFPWKGLFFIFLILTSILSFSTLALSDNAILPQASFTPTPSSGVAPFTVAFDASASSPGRGTYITQYDWKFERVTDNWISTGSDPCSTYTYSNPGSFTVSLQVTNNNNQKSLSFYQIITVLPPCPDPSPCITVTPSLSGNAPFTVNFYSNQSDPGEGETISSCLWTFGDLSLPANQANPTHTFSEPGVYQVQLRVTNSCHKFKTTETTITVTEPSPTETPSPPPIETPSPTPSETPIPTTIPCPTPTATLTSQQSHENPLKVEFNGTGSDPGMESTILDYFWNFGDGNSQHSDQPTITHSYTHYGHFSVSLTVTNNCNQNHTLDVLSLNLICPDPQLTGFTLDHGDLQPHFDPEIKLYKVNVGYATETIAVTPISNCPELAIEISDTPVSSGTASTPIPLEVGTNSIHIFTRSPEGERLQDYQLIVRRSAPADTTLMFSDLSVDPNPFSPAWSPDKKDITKIGGKLNREIPLSIRFYSGGKLIDKILPKDINRYQGANIAHMDSDRSRWNGLCNEALPSQVYDIEVSTPVQLIRQTGNLSQEQKAIIHQPQALVVDNNGNLVLASEGCPLQILSPTGDFIRFLGKEKTTTALAYSPQGDIIGINTKYLFKINPDQRSEMILCRFQDLEIKIDHQDKLAVHSSGEIFISCKDWGSILVFSDHGHFLREIPVVENQSFHNEIYDITFGPDGYLYVSMMEFQKNIPTGMIKIFSPEGVLIHTITNLYGGGPIPLPALGEIGIFSDGSILIATSQFFHPLEFSDEKSSSSFFLFCKLSPLGEVLDTWGQPGDLSYIRSLNIKDDICYVTDQQGSHRIVIMDQEGHILSEIVTPPDTYLNPVGMARLDQNRLVVLDNALERCVIMNNEGIIEQVFPIWAYFNTSQQVKGVYVGPNGDIYLPGMKQVALFSSTGVFKKIIPLDLKKETPSGGWGGLFIDQEENMIFSEGYPGKIWIFDPQGQAVKTISLAVNSTTHEKTAHESHHWAEKPGFFGPVVSAPEDGIYVQVMHQNQKGDFEPAFCELDLKTDKVRLIIPRNLEDEKNGIVPRMNYDIEDDLIAPFAVGKDFFYKVYFQSVVAYDRSGNFQWSLGQEPGWSFMIPGLLAQENELEIMESDWSYNEPLPIRIEKWSIGQEVILARGQVEIDNIPPKVFILSSGMATIDQDQYTLKGHIEEKNFDHYGVWYRKAGSERGWNQVNLALPPFNEKQNPQDDILASWYLSNDYRDAGVEVRVVAWDTAGNSSESIAQVAFDDDGDGISNSEELALGTNPRQYSHIEIQTDLQTLVTPYFFTDSQHELHFYVVDVTNPEKPRPLPHALLHISFDAGTYIQSQNTVLWQSPDVVSQSVTVRCALPRSDQIVIADHGVSNLLEAEFNLLVMKDEDQDWMPDIREILAENDDYCSTFLNHPDSDGDGVIDGKDLAPRTTYQECWHKIYHPSMLGKALPLCFYGIGGPGSHTVRWSYYCYDDPDEKFKLFHDLGREGIIESEVTSAQHNKELANSMLFPGQTGELNIFTILPVSQNMQFSIQSQNQFDAPSWDSIQSQLQDDWNNVIDIEIPQLPFDDHAQPHLRPPSSGKTEPSVPPFAITSFEGGNLQLNWRDEFLGMYEFAIKKNQEYVDFYYHSKTAGGVGLINNVEPIDVVTFTETGIHRGYMMVEVPGSDDFLDRTLTFQWRIKEDADQTKLPSSPGDGFAQLGWLVEVYHSDQVIQFPGNSIQINLPVSSSSPLLKPGPILPWNTVLYTDQVLAQPQGNHLYYASVKLPGERLTPGNSLFIKLTPFWVKKSRSKITFEPFPLPAKTTQSITLDNNQQVMAIIQDPPYSPITVSGVIVETLSPTQEWIPRLLPRPNHPLNDQILEQLITSLSSSANSWPSPYGCYDYFQTIDGVNYAIRCINSIGMRNQWKRAGLEPQLKNLIQGSSLDEVDVVCLVAPNQYELSLLFQNLPWNLPGQWWSEGKSISGEETSFLLSESGFGGVAPQSDISADPLLENLKKVKNVISAGIKIYSSWQKIASAQPIETKVDTSWIESGDEAFSNTESLQTLLTQKTSSGTILAKETTTQTQTLQQETLIRVKEKTEIVQETELNQSSLLSQMHHSLQFKAFISGAKVGTILISSGSQIYACSSQDDWVGVSVYIFKGGLELSGEAFKLAGIAAQTRLGAYLPSYLVMPEKSFWVKGIPIKSVSGSLNVIGMVTGTIETGYNLYLYTQADDVLSKKEAARNTCATAIDAGISVVEPLGGFIMGSWIIGSEIVHFALKLFDIEVSPYIKKVTSTPGQFLTYAVVKIDPQSVPFDKAIDACTKAQNDAIKNCKKYNKDPEKEYIYIFVPPS</sequence>
<dbReference type="InterPro" id="IPR050952">
    <property type="entry name" value="TRIM-NHL_E3_ligases"/>
</dbReference>
<dbReference type="PANTHER" id="PTHR24104:SF25">
    <property type="entry name" value="PROTEIN LIN-41"/>
    <property type="match status" value="1"/>
</dbReference>
<feature type="domain" description="PKD" evidence="6">
    <location>
        <begin position="33"/>
        <end position="107"/>
    </location>
</feature>
<evidence type="ECO:0000256" key="5">
    <source>
        <dbReference type="SAM" id="MobiDB-lite"/>
    </source>
</evidence>
<dbReference type="RefSeq" id="WP_218111015.1">
    <property type="nucleotide sequence ID" value="NZ_CP065383.1"/>
</dbReference>
<dbReference type="InterPro" id="IPR011042">
    <property type="entry name" value="6-blade_b-propeller_TolB-like"/>
</dbReference>
<evidence type="ECO:0000256" key="3">
    <source>
        <dbReference type="ARBA" id="ARBA00022729"/>
    </source>
</evidence>
<dbReference type="PROSITE" id="PS00018">
    <property type="entry name" value="EF_HAND_1"/>
    <property type="match status" value="1"/>
</dbReference>
<dbReference type="PANTHER" id="PTHR24104">
    <property type="entry name" value="E3 UBIQUITIN-PROTEIN LIGASE NHLRC1-RELATED"/>
    <property type="match status" value="1"/>
</dbReference>
<dbReference type="InterPro" id="IPR013783">
    <property type="entry name" value="Ig-like_fold"/>
</dbReference>
<feature type="domain" description="PKD" evidence="6">
    <location>
        <begin position="246"/>
        <end position="326"/>
    </location>
</feature>
<dbReference type="Proteomes" id="UP000594463">
    <property type="component" value="Chromosome"/>
</dbReference>
<evidence type="ECO:0000256" key="4">
    <source>
        <dbReference type="ARBA" id="ARBA00022837"/>
    </source>
</evidence>
<dbReference type="CDD" id="cd00146">
    <property type="entry name" value="PKD"/>
    <property type="match status" value="3"/>
</dbReference>
<dbReference type="InterPro" id="IPR025883">
    <property type="entry name" value="Cadherin-like_domain"/>
</dbReference>
<dbReference type="InterPro" id="IPR000601">
    <property type="entry name" value="PKD_dom"/>
</dbReference>
<dbReference type="KEGG" id="alam:RT761_01732"/>
<feature type="compositionally biased region" description="Polar residues" evidence="5">
    <location>
        <begin position="249"/>
        <end position="258"/>
    </location>
</feature>
<dbReference type="Gene3D" id="2.60.40.10">
    <property type="entry name" value="Immunoglobulins"/>
    <property type="match status" value="3"/>
</dbReference>
<dbReference type="PROSITE" id="PS50093">
    <property type="entry name" value="PKD"/>
    <property type="match status" value="3"/>
</dbReference>
<feature type="compositionally biased region" description="Low complexity" evidence="5">
    <location>
        <begin position="208"/>
        <end position="217"/>
    </location>
</feature>
<dbReference type="Gene3D" id="2.120.10.30">
    <property type="entry name" value="TolB, C-terminal domain"/>
    <property type="match status" value="2"/>
</dbReference>
<gene>
    <name evidence="7" type="ORF">RT761_01732</name>
</gene>
<dbReference type="Pfam" id="PF12733">
    <property type="entry name" value="Cadherin-like"/>
    <property type="match status" value="1"/>
</dbReference>
<dbReference type="InterPro" id="IPR022409">
    <property type="entry name" value="PKD/Chitinase_dom"/>
</dbReference>
<dbReference type="InterPro" id="IPR035986">
    <property type="entry name" value="PKD_dom_sf"/>
</dbReference>
<evidence type="ECO:0000313" key="7">
    <source>
        <dbReference type="EMBL" id="QPM68511.1"/>
    </source>
</evidence>
<dbReference type="Pfam" id="PF18884">
    <property type="entry name" value="TSP3_bac"/>
    <property type="match status" value="1"/>
</dbReference>
<dbReference type="SUPFAM" id="SSF101898">
    <property type="entry name" value="NHL repeat"/>
    <property type="match status" value="1"/>
</dbReference>
<accession>A0A7T1AM76</accession>
<keyword evidence="2" id="KW-0964">Secreted</keyword>
<keyword evidence="4" id="KW-0106">Calcium</keyword>
<dbReference type="SUPFAM" id="SSF75011">
    <property type="entry name" value="3-carboxy-cis,cis-mucoante lactonizing enzyme"/>
    <property type="match status" value="1"/>
</dbReference>
<comment type="subcellular location">
    <subcellularLocation>
        <location evidence="1">Secreted</location>
    </subcellularLocation>
</comment>
<dbReference type="Pfam" id="PF18911">
    <property type="entry name" value="PKD_4"/>
    <property type="match status" value="3"/>
</dbReference>
<protein>
    <recommendedName>
        <fullName evidence="6">PKD domain-containing protein</fullName>
    </recommendedName>
</protein>
<organism evidence="7 8">
    <name type="scientific">Atribacter laminatus</name>
    <dbReference type="NCBI Taxonomy" id="2847778"/>
    <lineage>
        <taxon>Bacteria</taxon>
        <taxon>Pseudomonadati</taxon>
        <taxon>Atribacterota</taxon>
        <taxon>Atribacteria</taxon>
        <taxon>Atribacterales</taxon>
        <taxon>Atribacteraceae</taxon>
        <taxon>Atribacter</taxon>
    </lineage>
</organism>
<dbReference type="SMART" id="SM00089">
    <property type="entry name" value="PKD"/>
    <property type="match status" value="3"/>
</dbReference>
<feature type="region of interest" description="Disordered" evidence="5">
    <location>
        <begin position="208"/>
        <end position="259"/>
    </location>
</feature>
<keyword evidence="8" id="KW-1185">Reference proteome</keyword>
<dbReference type="GO" id="GO:0008270">
    <property type="term" value="F:zinc ion binding"/>
    <property type="evidence" value="ECO:0007669"/>
    <property type="project" value="UniProtKB-KW"/>
</dbReference>
<reference evidence="7 8" key="1">
    <citation type="journal article" date="2021" name="Nat. Commun.">
        <title>Isolation of a member of the candidate phylum Atribacteria reveals a unique cell membrane structure.</title>
        <authorList>
            <person name="Taiki K."/>
            <person name="Nobu M.K."/>
            <person name="Kusada H."/>
            <person name="Meng X.-Y."/>
            <person name="Hosoki N."/>
            <person name="Uematsu K."/>
            <person name="Yoshioka H."/>
            <person name="Kamagata Y."/>
            <person name="Tamaki H."/>
        </authorList>
    </citation>
    <scope>NUCLEOTIDE SEQUENCE [LARGE SCALE GENOMIC DNA]</scope>
    <source>
        <strain evidence="7 8">RT761</strain>
    </source>
</reference>
<evidence type="ECO:0000256" key="2">
    <source>
        <dbReference type="ARBA" id="ARBA00022525"/>
    </source>
</evidence>
<evidence type="ECO:0000259" key="6">
    <source>
        <dbReference type="PROSITE" id="PS50093"/>
    </source>
</evidence>
<dbReference type="EMBL" id="CP065383">
    <property type="protein sequence ID" value="QPM68511.1"/>
    <property type="molecule type" value="Genomic_DNA"/>
</dbReference>
<dbReference type="InterPro" id="IPR018247">
    <property type="entry name" value="EF_Hand_1_Ca_BS"/>
</dbReference>
<dbReference type="InterPro" id="IPR059100">
    <property type="entry name" value="TSP3_bac"/>
</dbReference>